<dbReference type="EMBL" id="ABEU02000010">
    <property type="protein sequence ID" value="PNR46920.1"/>
    <property type="molecule type" value="Genomic_DNA"/>
</dbReference>
<protein>
    <submittedName>
        <fullName evidence="1 2">Uncharacterized protein</fullName>
    </submittedName>
</protein>
<evidence type="ECO:0000313" key="3">
    <source>
        <dbReference type="Proteomes" id="UP000006727"/>
    </source>
</evidence>
<evidence type="ECO:0000313" key="1">
    <source>
        <dbReference type="EMBL" id="PNR46920.1"/>
    </source>
</evidence>
<proteinExistence type="predicted"/>
<reference evidence="1 3" key="2">
    <citation type="journal article" date="2018" name="Plant J.">
        <title>The Physcomitrella patens chromosome-scale assembly reveals moss genome structure and evolution.</title>
        <authorList>
            <person name="Lang D."/>
            <person name="Ullrich K.K."/>
            <person name="Murat F."/>
            <person name="Fuchs J."/>
            <person name="Jenkins J."/>
            <person name="Haas F.B."/>
            <person name="Piednoel M."/>
            <person name="Gundlach H."/>
            <person name="Van Bel M."/>
            <person name="Meyberg R."/>
            <person name="Vives C."/>
            <person name="Morata J."/>
            <person name="Symeonidi A."/>
            <person name="Hiss M."/>
            <person name="Muchero W."/>
            <person name="Kamisugi Y."/>
            <person name="Saleh O."/>
            <person name="Blanc G."/>
            <person name="Decker E.L."/>
            <person name="van Gessel N."/>
            <person name="Grimwood J."/>
            <person name="Hayes R.D."/>
            <person name="Graham S.W."/>
            <person name="Gunter L.E."/>
            <person name="McDaniel S.F."/>
            <person name="Hoernstein S.N.W."/>
            <person name="Larsson A."/>
            <person name="Li F.W."/>
            <person name="Perroud P.F."/>
            <person name="Phillips J."/>
            <person name="Ranjan P."/>
            <person name="Rokshar D.S."/>
            <person name="Rothfels C.J."/>
            <person name="Schneider L."/>
            <person name="Shu S."/>
            <person name="Stevenson D.W."/>
            <person name="Thummler F."/>
            <person name="Tillich M."/>
            <person name="Villarreal Aguilar J.C."/>
            <person name="Widiez T."/>
            <person name="Wong G.K."/>
            <person name="Wymore A."/>
            <person name="Zhang Y."/>
            <person name="Zimmer A.D."/>
            <person name="Quatrano R.S."/>
            <person name="Mayer K.F.X."/>
            <person name="Goodstein D."/>
            <person name="Casacuberta J.M."/>
            <person name="Vandepoele K."/>
            <person name="Reski R."/>
            <person name="Cuming A.C."/>
            <person name="Tuskan G.A."/>
            <person name="Maumus F."/>
            <person name="Salse J."/>
            <person name="Schmutz J."/>
            <person name="Rensing S.A."/>
        </authorList>
    </citation>
    <scope>NUCLEOTIDE SEQUENCE [LARGE SCALE GENOMIC DNA]</scope>
    <source>
        <strain evidence="2 3">cv. Gransden 2004</strain>
    </source>
</reference>
<sequence length="59" mass="6680">MHPIPGHLQLCNYAHDAAILPDGVVGCAQKMKNARRRFQYLSLAPSFPIARESCLSIWW</sequence>
<name>A0A2K1JZH5_PHYPA</name>
<reference evidence="2" key="3">
    <citation type="submission" date="2020-12" db="UniProtKB">
        <authorList>
            <consortium name="EnsemblPlants"/>
        </authorList>
    </citation>
    <scope>IDENTIFICATION</scope>
</reference>
<evidence type="ECO:0000313" key="2">
    <source>
        <dbReference type="EnsemblPlants" id="PAC:32902470.CDS.1"/>
    </source>
</evidence>
<dbReference type="AlphaFoldDB" id="A0A2K1JZH5"/>
<gene>
    <name evidence="1" type="ORF">PHYPA_014040</name>
</gene>
<dbReference type="Gramene" id="Pp3c10_17830V3.1">
    <property type="protein sequence ID" value="PAC:32902470.CDS.1"/>
    <property type="gene ID" value="Pp3c10_17830"/>
</dbReference>
<organism evidence="1">
    <name type="scientific">Physcomitrium patens</name>
    <name type="common">Spreading-leaved earth moss</name>
    <name type="synonym">Physcomitrella patens</name>
    <dbReference type="NCBI Taxonomy" id="3218"/>
    <lineage>
        <taxon>Eukaryota</taxon>
        <taxon>Viridiplantae</taxon>
        <taxon>Streptophyta</taxon>
        <taxon>Embryophyta</taxon>
        <taxon>Bryophyta</taxon>
        <taxon>Bryophytina</taxon>
        <taxon>Bryopsida</taxon>
        <taxon>Funariidae</taxon>
        <taxon>Funariales</taxon>
        <taxon>Funariaceae</taxon>
        <taxon>Physcomitrium</taxon>
    </lineage>
</organism>
<dbReference type="InParanoid" id="A0A2K1JZH5"/>
<accession>A0A2K1JZH5</accession>
<dbReference type="EnsemblPlants" id="Pp3c10_17830V3.1">
    <property type="protein sequence ID" value="PAC:32902470.CDS.1"/>
    <property type="gene ID" value="Pp3c10_17830"/>
</dbReference>
<reference evidence="1 3" key="1">
    <citation type="journal article" date="2008" name="Science">
        <title>The Physcomitrella genome reveals evolutionary insights into the conquest of land by plants.</title>
        <authorList>
            <person name="Rensing S."/>
            <person name="Lang D."/>
            <person name="Zimmer A."/>
            <person name="Terry A."/>
            <person name="Salamov A."/>
            <person name="Shapiro H."/>
            <person name="Nishiyama T."/>
            <person name="Perroud P.-F."/>
            <person name="Lindquist E."/>
            <person name="Kamisugi Y."/>
            <person name="Tanahashi T."/>
            <person name="Sakakibara K."/>
            <person name="Fujita T."/>
            <person name="Oishi K."/>
            <person name="Shin-I T."/>
            <person name="Kuroki Y."/>
            <person name="Toyoda A."/>
            <person name="Suzuki Y."/>
            <person name="Hashimoto A."/>
            <person name="Yamaguchi K."/>
            <person name="Sugano A."/>
            <person name="Kohara Y."/>
            <person name="Fujiyama A."/>
            <person name="Anterola A."/>
            <person name="Aoki S."/>
            <person name="Ashton N."/>
            <person name="Barbazuk W.B."/>
            <person name="Barker E."/>
            <person name="Bennetzen J."/>
            <person name="Bezanilla M."/>
            <person name="Blankenship R."/>
            <person name="Cho S.H."/>
            <person name="Dutcher S."/>
            <person name="Estelle M."/>
            <person name="Fawcett J.A."/>
            <person name="Gundlach H."/>
            <person name="Hanada K."/>
            <person name="Heyl A."/>
            <person name="Hicks K.A."/>
            <person name="Hugh J."/>
            <person name="Lohr M."/>
            <person name="Mayer K."/>
            <person name="Melkozernov A."/>
            <person name="Murata T."/>
            <person name="Nelson D."/>
            <person name="Pils B."/>
            <person name="Prigge M."/>
            <person name="Reiss B."/>
            <person name="Renner T."/>
            <person name="Rombauts S."/>
            <person name="Rushton P."/>
            <person name="Sanderfoot A."/>
            <person name="Schween G."/>
            <person name="Shiu S.-H."/>
            <person name="Stueber K."/>
            <person name="Theodoulou F.L."/>
            <person name="Tu H."/>
            <person name="Van de Peer Y."/>
            <person name="Verrier P.J."/>
            <person name="Waters E."/>
            <person name="Wood A."/>
            <person name="Yang L."/>
            <person name="Cove D."/>
            <person name="Cuming A."/>
            <person name="Hasebe M."/>
            <person name="Lucas S."/>
            <person name="Mishler D.B."/>
            <person name="Reski R."/>
            <person name="Grigoriev I."/>
            <person name="Quatrano R.S."/>
            <person name="Boore J.L."/>
        </authorList>
    </citation>
    <scope>NUCLEOTIDE SEQUENCE [LARGE SCALE GENOMIC DNA]</scope>
    <source>
        <strain evidence="2 3">cv. Gransden 2004</strain>
    </source>
</reference>
<dbReference type="Proteomes" id="UP000006727">
    <property type="component" value="Chromosome 10"/>
</dbReference>
<keyword evidence="3" id="KW-1185">Reference proteome</keyword>